<sequence length="126" mass="14428">MDKTSSSSIFEKKGYAKTKISTFYHKVVKPAFPEAITDIKILHGMTALERRVKHEINDASLYPEVVKVAQVRRSPELCPEEHAFLVKRKQHVGNISRNILDSIRKTYIQTMYQQSRLVAVVEASEP</sequence>
<name>A0A1X7RGI8_ZYMT9</name>
<keyword evidence="2" id="KW-1185">Reference proteome</keyword>
<dbReference type="Proteomes" id="UP000215127">
    <property type="component" value="Chromosome 1"/>
</dbReference>
<proteinExistence type="predicted"/>
<reference evidence="1 2" key="1">
    <citation type="submission" date="2016-06" db="EMBL/GenBank/DDBJ databases">
        <authorList>
            <person name="Kjaerup R.B."/>
            <person name="Dalgaard T.S."/>
            <person name="Juul-Madsen H.R."/>
        </authorList>
    </citation>
    <scope>NUCLEOTIDE SEQUENCE [LARGE SCALE GENOMIC DNA]</scope>
</reference>
<protein>
    <submittedName>
        <fullName evidence="1">Uncharacterized protein</fullName>
    </submittedName>
</protein>
<gene>
    <name evidence="1" type="ORF">ZT3D7_G1692</name>
</gene>
<evidence type="ECO:0000313" key="2">
    <source>
        <dbReference type="Proteomes" id="UP000215127"/>
    </source>
</evidence>
<dbReference type="STRING" id="1276538.A0A1X7RGI8"/>
<accession>A0A1X7RGI8</accession>
<dbReference type="EMBL" id="LT853692">
    <property type="protein sequence ID" value="SMQ46546.1"/>
    <property type="molecule type" value="Genomic_DNA"/>
</dbReference>
<organism evidence="1 2">
    <name type="scientific">Zymoseptoria tritici (strain ST99CH_3D7)</name>
    <dbReference type="NCBI Taxonomy" id="1276538"/>
    <lineage>
        <taxon>Eukaryota</taxon>
        <taxon>Fungi</taxon>
        <taxon>Dikarya</taxon>
        <taxon>Ascomycota</taxon>
        <taxon>Pezizomycotina</taxon>
        <taxon>Dothideomycetes</taxon>
        <taxon>Dothideomycetidae</taxon>
        <taxon>Mycosphaerellales</taxon>
        <taxon>Mycosphaerellaceae</taxon>
        <taxon>Zymoseptoria</taxon>
    </lineage>
</organism>
<dbReference type="AlphaFoldDB" id="A0A1X7RGI8"/>
<evidence type="ECO:0000313" key="1">
    <source>
        <dbReference type="EMBL" id="SMQ46546.1"/>
    </source>
</evidence>